<accession>A0AAV3NKH9</accession>
<dbReference type="AlphaFoldDB" id="A0AAV3NKH9"/>
<keyword evidence="1" id="KW-1133">Transmembrane helix</keyword>
<sequence>MGFNLFHFIFNDETQMIRVLQGEPWLFEGYSILLGPWKVGMPVDQISLTTIPYWVQIWNLPLGFVDVEMSRVVGAHVGTVLDVDKRNVEQGGGRYVRVKIGLDIGKPFKRGSFVLMRTGKVQLLYRYAKLCDVVYIMVFLDMNIIIVKTNLMMKPRRSQETTNMTHGS</sequence>
<proteinExistence type="predicted"/>
<dbReference type="PANTHER" id="PTHR31286">
    <property type="entry name" value="GLYCINE-RICH CELL WALL STRUCTURAL PROTEIN 1.8-LIKE"/>
    <property type="match status" value="1"/>
</dbReference>
<evidence type="ECO:0000256" key="1">
    <source>
        <dbReference type="SAM" id="Phobius"/>
    </source>
</evidence>
<keyword evidence="3" id="KW-1185">Reference proteome</keyword>
<evidence type="ECO:0000313" key="2">
    <source>
        <dbReference type="EMBL" id="GAA0139840.1"/>
    </source>
</evidence>
<evidence type="ECO:0000313" key="3">
    <source>
        <dbReference type="Proteomes" id="UP001454036"/>
    </source>
</evidence>
<reference evidence="2 3" key="1">
    <citation type="submission" date="2024-01" db="EMBL/GenBank/DDBJ databases">
        <title>The complete chloroplast genome sequence of Lithospermum erythrorhizon: insights into the phylogenetic relationship among Boraginaceae species and the maternal lineages of purple gromwells.</title>
        <authorList>
            <person name="Okada T."/>
            <person name="Watanabe K."/>
        </authorList>
    </citation>
    <scope>NUCLEOTIDE SEQUENCE [LARGE SCALE GENOMIC DNA]</scope>
</reference>
<comment type="caution">
    <text evidence="2">The sequence shown here is derived from an EMBL/GenBank/DDBJ whole genome shotgun (WGS) entry which is preliminary data.</text>
</comment>
<dbReference type="InterPro" id="IPR040256">
    <property type="entry name" value="At4g02000-like"/>
</dbReference>
<protein>
    <recommendedName>
        <fullName evidence="4">DUF4283 domain-containing protein</fullName>
    </recommendedName>
</protein>
<organism evidence="2 3">
    <name type="scientific">Lithospermum erythrorhizon</name>
    <name type="common">Purple gromwell</name>
    <name type="synonym">Lithospermum officinale var. erythrorhizon</name>
    <dbReference type="NCBI Taxonomy" id="34254"/>
    <lineage>
        <taxon>Eukaryota</taxon>
        <taxon>Viridiplantae</taxon>
        <taxon>Streptophyta</taxon>
        <taxon>Embryophyta</taxon>
        <taxon>Tracheophyta</taxon>
        <taxon>Spermatophyta</taxon>
        <taxon>Magnoliopsida</taxon>
        <taxon>eudicotyledons</taxon>
        <taxon>Gunneridae</taxon>
        <taxon>Pentapetalae</taxon>
        <taxon>asterids</taxon>
        <taxon>lamiids</taxon>
        <taxon>Boraginales</taxon>
        <taxon>Boraginaceae</taxon>
        <taxon>Boraginoideae</taxon>
        <taxon>Lithospermeae</taxon>
        <taxon>Lithospermum</taxon>
    </lineage>
</organism>
<dbReference type="PANTHER" id="PTHR31286:SF167">
    <property type="entry name" value="OS09G0268800 PROTEIN"/>
    <property type="match status" value="1"/>
</dbReference>
<feature type="transmembrane region" description="Helical" evidence="1">
    <location>
        <begin position="133"/>
        <end position="151"/>
    </location>
</feature>
<dbReference type="Proteomes" id="UP001454036">
    <property type="component" value="Unassembled WGS sequence"/>
</dbReference>
<dbReference type="EMBL" id="BAABME010000124">
    <property type="protein sequence ID" value="GAA0139840.1"/>
    <property type="molecule type" value="Genomic_DNA"/>
</dbReference>
<keyword evidence="1" id="KW-0472">Membrane</keyword>
<evidence type="ECO:0008006" key="4">
    <source>
        <dbReference type="Google" id="ProtNLM"/>
    </source>
</evidence>
<gene>
    <name evidence="2" type="ORF">LIER_01309</name>
</gene>
<name>A0AAV3NKH9_LITER</name>
<keyword evidence="1" id="KW-0812">Transmembrane</keyword>